<dbReference type="Pfam" id="PF05553">
    <property type="entry name" value="DUF761"/>
    <property type="match status" value="1"/>
</dbReference>
<sequence>MSRSNVAKKLYPVRKAWKIFASSFKKKLHKLKTSKTINKTTKHLNTTIFRVVRRKKVALSRPKHVLCVQNRSHPKTSFAPVYIDDLFNTPKPDLVEPKPKEFALKATPSTPLGETGSSFRKMEHRLVSRPQTSSDIPTCTSMMEIQEMGDVDKRAEEFINKFKADMRLQRQRSFGEYHDMLARAI</sequence>
<evidence type="ECO:0000313" key="1">
    <source>
        <dbReference type="EMBL" id="KAF6150945.1"/>
    </source>
</evidence>
<dbReference type="PANTHER" id="PTHR33098">
    <property type="entry name" value="COTTON FIBER (DUF761)"/>
    <property type="match status" value="1"/>
</dbReference>
<dbReference type="OrthoDB" id="1913960at2759"/>
<organism evidence="1 2">
    <name type="scientific">Kingdonia uniflora</name>
    <dbReference type="NCBI Taxonomy" id="39325"/>
    <lineage>
        <taxon>Eukaryota</taxon>
        <taxon>Viridiplantae</taxon>
        <taxon>Streptophyta</taxon>
        <taxon>Embryophyta</taxon>
        <taxon>Tracheophyta</taxon>
        <taxon>Spermatophyta</taxon>
        <taxon>Magnoliopsida</taxon>
        <taxon>Ranunculales</taxon>
        <taxon>Circaeasteraceae</taxon>
        <taxon>Kingdonia</taxon>
    </lineage>
</organism>
<dbReference type="AlphaFoldDB" id="A0A7J7M7U0"/>
<dbReference type="Proteomes" id="UP000541444">
    <property type="component" value="Unassembled WGS sequence"/>
</dbReference>
<evidence type="ECO:0008006" key="3">
    <source>
        <dbReference type="Google" id="ProtNLM"/>
    </source>
</evidence>
<dbReference type="InterPro" id="IPR008480">
    <property type="entry name" value="DUF761_pln"/>
</dbReference>
<dbReference type="EMBL" id="JACGCM010001723">
    <property type="protein sequence ID" value="KAF6150945.1"/>
    <property type="molecule type" value="Genomic_DNA"/>
</dbReference>
<dbReference type="PANTHER" id="PTHR33098:SF53">
    <property type="entry name" value="OS05G0540900 PROTEIN"/>
    <property type="match status" value="1"/>
</dbReference>
<gene>
    <name evidence="1" type="ORF">GIB67_026866</name>
</gene>
<comment type="caution">
    <text evidence="1">The sequence shown here is derived from an EMBL/GenBank/DDBJ whole genome shotgun (WGS) entry which is preliminary data.</text>
</comment>
<reference evidence="1 2" key="1">
    <citation type="journal article" date="2020" name="IScience">
        <title>Genome Sequencing of the Endangered Kingdonia uniflora (Circaeasteraceae, Ranunculales) Reveals Potential Mechanisms of Evolutionary Specialization.</title>
        <authorList>
            <person name="Sun Y."/>
            <person name="Deng T."/>
            <person name="Zhang A."/>
            <person name="Moore M.J."/>
            <person name="Landis J.B."/>
            <person name="Lin N."/>
            <person name="Zhang H."/>
            <person name="Zhang X."/>
            <person name="Huang J."/>
            <person name="Zhang X."/>
            <person name="Sun H."/>
            <person name="Wang H."/>
        </authorList>
    </citation>
    <scope>NUCLEOTIDE SEQUENCE [LARGE SCALE GENOMIC DNA]</scope>
    <source>
        <strain evidence="1">TB1705</strain>
        <tissue evidence="1">Leaf</tissue>
    </source>
</reference>
<accession>A0A7J7M7U0</accession>
<protein>
    <recommendedName>
        <fullName evidence="3">Cotton fiber protein</fullName>
    </recommendedName>
</protein>
<name>A0A7J7M7U0_9MAGN</name>
<evidence type="ECO:0000313" key="2">
    <source>
        <dbReference type="Proteomes" id="UP000541444"/>
    </source>
</evidence>
<proteinExistence type="predicted"/>
<keyword evidence="2" id="KW-1185">Reference proteome</keyword>